<dbReference type="AlphaFoldDB" id="A0A1Y2AK06"/>
<accession>A0A1Y2AK06</accession>
<gene>
    <name evidence="6" type="ORF">LY90DRAFT_675932</name>
</gene>
<dbReference type="GO" id="GO:0033260">
    <property type="term" value="P:nuclear DNA replication"/>
    <property type="evidence" value="ECO:0007669"/>
    <property type="project" value="TreeGrafter"/>
</dbReference>
<dbReference type="Proteomes" id="UP000193920">
    <property type="component" value="Unassembled WGS sequence"/>
</dbReference>
<feature type="compositionally biased region" description="Basic and acidic residues" evidence="5">
    <location>
        <begin position="157"/>
        <end position="173"/>
    </location>
</feature>
<evidence type="ECO:0000313" key="6">
    <source>
        <dbReference type="EMBL" id="ORY22285.1"/>
    </source>
</evidence>
<keyword evidence="2" id="KW-0217">Developmental protein</keyword>
<feature type="region of interest" description="Disordered" evidence="5">
    <location>
        <begin position="1"/>
        <end position="70"/>
    </location>
</feature>
<reference evidence="6 7" key="1">
    <citation type="submission" date="2016-08" db="EMBL/GenBank/DDBJ databases">
        <title>A Parts List for Fungal Cellulosomes Revealed by Comparative Genomics.</title>
        <authorList>
            <consortium name="DOE Joint Genome Institute"/>
            <person name="Haitjema C.H."/>
            <person name="Gilmore S.P."/>
            <person name="Henske J.K."/>
            <person name="Solomon K.V."/>
            <person name="De Groot R."/>
            <person name="Kuo A."/>
            <person name="Mondo S.J."/>
            <person name="Salamov A.A."/>
            <person name="Labutti K."/>
            <person name="Zhao Z."/>
            <person name="Chiniquy J."/>
            <person name="Barry K."/>
            <person name="Brewer H.M."/>
            <person name="Purvine S.O."/>
            <person name="Wright A.T."/>
            <person name="Boxma B."/>
            <person name="Van Alen T."/>
            <person name="Hackstein J.H."/>
            <person name="Baker S.E."/>
            <person name="Grigoriev I.V."/>
            <person name="O'Malley M.A."/>
        </authorList>
    </citation>
    <scope>NUCLEOTIDE SEQUENCE [LARGE SCALE GENOMIC DNA]</scope>
    <source>
        <strain evidence="6 7">G1</strain>
    </source>
</reference>
<feature type="region of interest" description="Disordered" evidence="5">
    <location>
        <begin position="152"/>
        <end position="176"/>
    </location>
</feature>
<dbReference type="OrthoDB" id="534063at2759"/>
<comment type="caution">
    <text evidence="6">The sequence shown here is derived from an EMBL/GenBank/DDBJ whole genome shotgun (WGS) entry which is preliminary data.</text>
</comment>
<keyword evidence="3" id="KW-0539">Nucleus</keyword>
<comment type="similarity">
    <text evidence="4">Belongs to the DONSON family.</text>
</comment>
<name>A0A1Y2AK06_9FUNG</name>
<feature type="region of interest" description="Disordered" evidence="5">
    <location>
        <begin position="640"/>
        <end position="683"/>
    </location>
</feature>
<evidence type="ECO:0000256" key="4">
    <source>
        <dbReference type="ARBA" id="ARBA00025806"/>
    </source>
</evidence>
<evidence type="ECO:0000256" key="2">
    <source>
        <dbReference type="ARBA" id="ARBA00022473"/>
    </source>
</evidence>
<feature type="region of interest" description="Disordered" evidence="5">
    <location>
        <begin position="231"/>
        <end position="265"/>
    </location>
</feature>
<feature type="compositionally biased region" description="Low complexity" evidence="5">
    <location>
        <begin position="18"/>
        <end position="49"/>
    </location>
</feature>
<sequence>MKRSLKELKERQKKKRQNSLNKSNNSLTSYGFSSSRLNSKNNQNKNGSQEISPKENKASQKALPPLKRSQSLNIISNNLLMKCQKKKKNVIKNPFQDLNSNNTIVLDPFSLLKNITKVENDEDKDNESKTQENDINKLSSDIFNIDYLNLEMGKNTEPPEGKEVNDKDHEISSKENIPNSKKNYILKVDEEEFTSYNSRYIIESDEEEDLSLSEKESVASDTDIRDIIQDEEEMDYENDNSASTPLVSEDTESTSTTTPIQKNNKNEIKRKSSAFLLDTMKQNDEVHMDVNMTNDTDILSGIKKKKTSKEKESDKILDGNSFRDQLNLKSLKQDFSLPYDYTVKKKISFFSNSPFEWYGEQTSQEESKCLKAFVKDNKLNDIYNRIQQLLYFYVYPLNQLSTSSINILQKVLWKAKNKDLNDLMKNPTISEEEKDEIEYYKKLMMNGIRFTEIPYTPRSNVNIKQDSVTNGFQDRNGNILLFNDTISVHGLFNFLLNWKLNQYSNNIFIPILLSNQPFLNASIKLNQISKNSVIKRSIYNANQRKNITDEIYQFSIEGFILPSVTYELIDLVTHQYNKHIKIKKEEEEDMKAKNKKNDFTSSTKKDEGLYIEMMTDSRTVGINIFKSHIKKEDEKEDKNIKVKMEIDNEGIQEEEEEEEEKEKDEDEDERLSKEKKDGKKNSSTSLYQKVNSDLFIKQLLYYNSIYYFND</sequence>
<dbReference type="InterPro" id="IPR024861">
    <property type="entry name" value="Donson"/>
</dbReference>
<protein>
    <submittedName>
        <fullName evidence="6">Uncharacterized protein</fullName>
    </submittedName>
</protein>
<keyword evidence="7" id="KW-1185">Reference proteome</keyword>
<evidence type="ECO:0000256" key="3">
    <source>
        <dbReference type="ARBA" id="ARBA00023242"/>
    </source>
</evidence>
<evidence type="ECO:0000313" key="7">
    <source>
        <dbReference type="Proteomes" id="UP000193920"/>
    </source>
</evidence>
<proteinExistence type="inferred from homology"/>
<feature type="compositionally biased region" description="Basic and acidic residues" evidence="5">
    <location>
        <begin position="670"/>
        <end position="680"/>
    </location>
</feature>
<evidence type="ECO:0000256" key="1">
    <source>
        <dbReference type="ARBA" id="ARBA00004123"/>
    </source>
</evidence>
<dbReference type="PANTHER" id="PTHR12972">
    <property type="entry name" value="DOWNSTREAM NEIGHBOR OF SON"/>
    <property type="match status" value="1"/>
</dbReference>
<organism evidence="6 7">
    <name type="scientific">Neocallimastix californiae</name>
    <dbReference type="NCBI Taxonomy" id="1754190"/>
    <lineage>
        <taxon>Eukaryota</taxon>
        <taxon>Fungi</taxon>
        <taxon>Fungi incertae sedis</taxon>
        <taxon>Chytridiomycota</taxon>
        <taxon>Chytridiomycota incertae sedis</taxon>
        <taxon>Neocallimastigomycetes</taxon>
        <taxon>Neocallimastigales</taxon>
        <taxon>Neocallimastigaceae</taxon>
        <taxon>Neocallimastix</taxon>
    </lineage>
</organism>
<dbReference type="PANTHER" id="PTHR12972:SF0">
    <property type="entry name" value="PROTEIN DOWNSTREAM NEIGHBOR OF SON"/>
    <property type="match status" value="1"/>
</dbReference>
<feature type="compositionally biased region" description="Acidic residues" evidence="5">
    <location>
        <begin position="647"/>
        <end position="669"/>
    </location>
</feature>
<comment type="subcellular location">
    <subcellularLocation>
        <location evidence="1">Nucleus</location>
    </subcellularLocation>
</comment>
<feature type="compositionally biased region" description="Basic and acidic residues" evidence="5">
    <location>
        <begin position="1"/>
        <end position="10"/>
    </location>
</feature>
<dbReference type="EMBL" id="MCOG01000250">
    <property type="protein sequence ID" value="ORY22285.1"/>
    <property type="molecule type" value="Genomic_DNA"/>
</dbReference>
<evidence type="ECO:0000256" key="5">
    <source>
        <dbReference type="SAM" id="MobiDB-lite"/>
    </source>
</evidence>
<dbReference type="GO" id="GO:0005634">
    <property type="term" value="C:nucleus"/>
    <property type="evidence" value="ECO:0007669"/>
    <property type="project" value="UniProtKB-SubCell"/>
</dbReference>